<organism evidence="1 2">
    <name type="scientific">Pleurodeles waltl</name>
    <name type="common">Iberian ribbed newt</name>
    <dbReference type="NCBI Taxonomy" id="8319"/>
    <lineage>
        <taxon>Eukaryota</taxon>
        <taxon>Metazoa</taxon>
        <taxon>Chordata</taxon>
        <taxon>Craniata</taxon>
        <taxon>Vertebrata</taxon>
        <taxon>Euteleostomi</taxon>
        <taxon>Amphibia</taxon>
        <taxon>Batrachia</taxon>
        <taxon>Caudata</taxon>
        <taxon>Salamandroidea</taxon>
        <taxon>Salamandridae</taxon>
        <taxon>Pleurodelinae</taxon>
        <taxon>Pleurodeles</taxon>
    </lineage>
</organism>
<dbReference type="AlphaFoldDB" id="A0AAV7VSA5"/>
<comment type="caution">
    <text evidence="1">The sequence shown here is derived from an EMBL/GenBank/DDBJ whole genome shotgun (WGS) entry which is preliminary data.</text>
</comment>
<evidence type="ECO:0000313" key="2">
    <source>
        <dbReference type="Proteomes" id="UP001066276"/>
    </source>
</evidence>
<dbReference type="Proteomes" id="UP001066276">
    <property type="component" value="Chromosome 2_1"/>
</dbReference>
<keyword evidence="2" id="KW-1185">Reference proteome</keyword>
<accession>A0AAV7VSA5</accession>
<gene>
    <name evidence="1" type="ORF">NDU88_007262</name>
</gene>
<reference evidence="1" key="1">
    <citation type="journal article" date="2022" name="bioRxiv">
        <title>Sequencing and chromosome-scale assembly of the giantPleurodeles waltlgenome.</title>
        <authorList>
            <person name="Brown T."/>
            <person name="Elewa A."/>
            <person name="Iarovenko S."/>
            <person name="Subramanian E."/>
            <person name="Araus A.J."/>
            <person name="Petzold A."/>
            <person name="Susuki M."/>
            <person name="Suzuki K.-i.T."/>
            <person name="Hayashi T."/>
            <person name="Toyoda A."/>
            <person name="Oliveira C."/>
            <person name="Osipova E."/>
            <person name="Leigh N.D."/>
            <person name="Simon A."/>
            <person name="Yun M.H."/>
        </authorList>
    </citation>
    <scope>NUCLEOTIDE SEQUENCE</scope>
    <source>
        <strain evidence="1">20211129_DDA</strain>
        <tissue evidence="1">Liver</tissue>
    </source>
</reference>
<dbReference type="EMBL" id="JANPWB010000003">
    <property type="protein sequence ID" value="KAJ1203476.1"/>
    <property type="molecule type" value="Genomic_DNA"/>
</dbReference>
<sequence>MWKRKATKPAQEMCGQGKIKRKANNCNPNEIDLLMEEVESIIGAKSPGAIADVREEKEALKNMMQQLAKPVKQLMGKPAVSSNGNVDR</sequence>
<name>A0AAV7VSA5_PLEWA</name>
<evidence type="ECO:0000313" key="1">
    <source>
        <dbReference type="EMBL" id="KAJ1203476.1"/>
    </source>
</evidence>
<protein>
    <submittedName>
        <fullName evidence="1">Uncharacterized protein</fullName>
    </submittedName>
</protein>
<proteinExistence type="predicted"/>